<gene>
    <name evidence="2" type="ORF">M0811_10397</name>
</gene>
<sequence>MLSIFGIFSLPFSIFVLIFCAHHGFHFFEYGGMVVTMIISPLEYNFLFEPIAESTKKVWQPSYLFEPKNNSTDSLYITIIHYFYLYCYLATAILCFGLFKRSITRWLWRWLFVIPSGFFSACTWVMFIPTLLIRMFFIRSVRSGMFPFIFFAPAALFGLVGIFQSLWTRQSTVHLTFDPSSSE</sequence>
<accession>A0A9Q0LF75</accession>
<protein>
    <submittedName>
        <fullName evidence="2">Uncharacterized protein</fullName>
    </submittedName>
</protein>
<feature type="transmembrane region" description="Helical" evidence="1">
    <location>
        <begin position="145"/>
        <end position="167"/>
    </location>
</feature>
<dbReference type="EMBL" id="JAPDFW010000089">
    <property type="protein sequence ID" value="KAJ5071335.1"/>
    <property type="molecule type" value="Genomic_DNA"/>
</dbReference>
<proteinExistence type="predicted"/>
<keyword evidence="1" id="KW-0472">Membrane</keyword>
<feature type="transmembrane region" description="Helical" evidence="1">
    <location>
        <begin position="111"/>
        <end position="133"/>
    </location>
</feature>
<feature type="transmembrane region" description="Helical" evidence="1">
    <location>
        <begin position="7"/>
        <end position="28"/>
    </location>
</feature>
<keyword evidence="1" id="KW-1133">Transmembrane helix</keyword>
<dbReference type="Proteomes" id="UP001149090">
    <property type="component" value="Unassembled WGS sequence"/>
</dbReference>
<organism evidence="2 3">
    <name type="scientific">Anaeramoeba ignava</name>
    <name type="common">Anaerobic marine amoeba</name>
    <dbReference type="NCBI Taxonomy" id="1746090"/>
    <lineage>
        <taxon>Eukaryota</taxon>
        <taxon>Metamonada</taxon>
        <taxon>Anaeramoebidae</taxon>
        <taxon>Anaeramoeba</taxon>
    </lineage>
</organism>
<name>A0A9Q0LF75_ANAIG</name>
<comment type="caution">
    <text evidence="2">The sequence shown here is derived from an EMBL/GenBank/DDBJ whole genome shotgun (WGS) entry which is preliminary data.</text>
</comment>
<evidence type="ECO:0000256" key="1">
    <source>
        <dbReference type="SAM" id="Phobius"/>
    </source>
</evidence>
<evidence type="ECO:0000313" key="3">
    <source>
        <dbReference type="Proteomes" id="UP001149090"/>
    </source>
</evidence>
<keyword evidence="1" id="KW-0812">Transmembrane</keyword>
<reference evidence="2" key="1">
    <citation type="submission" date="2022-10" db="EMBL/GenBank/DDBJ databases">
        <title>Novel sulphate-reducing endosymbionts in the free-living metamonad Anaeramoeba.</title>
        <authorList>
            <person name="Jerlstrom-Hultqvist J."/>
            <person name="Cepicka I."/>
            <person name="Gallot-Lavallee L."/>
            <person name="Salas-Leiva D."/>
            <person name="Curtis B.A."/>
            <person name="Zahonova K."/>
            <person name="Pipaliya S."/>
            <person name="Dacks J."/>
            <person name="Roger A.J."/>
        </authorList>
    </citation>
    <scope>NUCLEOTIDE SEQUENCE</scope>
    <source>
        <strain evidence="2">BMAN</strain>
    </source>
</reference>
<keyword evidence="3" id="KW-1185">Reference proteome</keyword>
<feature type="transmembrane region" description="Helical" evidence="1">
    <location>
        <begin position="75"/>
        <end position="99"/>
    </location>
</feature>
<dbReference type="AlphaFoldDB" id="A0A9Q0LF75"/>
<evidence type="ECO:0000313" key="2">
    <source>
        <dbReference type="EMBL" id="KAJ5071335.1"/>
    </source>
</evidence>